<dbReference type="AlphaFoldDB" id="A5BBS1"/>
<dbReference type="InterPro" id="IPR036397">
    <property type="entry name" value="RNaseH_sf"/>
</dbReference>
<dbReference type="Pfam" id="PF00665">
    <property type="entry name" value="rve"/>
    <property type="match status" value="1"/>
</dbReference>
<sequence length="466" mass="54020">MKLSILEVIRSAIHEETRAKTFLDQIANRFAANENVETSTILSKLVSMRYKGKENIREYIMEVSNLVTRLKTLKLELSEEILVHLVLIFLPTQFSLFKISYNTQKEKWALNELIAQYVQEEERLNQEKLENAHLASTSQRFGTSKKIKRNKKRKQTAFSRTSKQKVQQKQDKEITCFFCKKVDHMKKICTKYVAWSEKKGATIHISVMMQGCLRSQMPTDDERYIYVRNGNKAIGLFRLQLDSGCTLDLEETFVVLSFRRNLIFVSCLDKYGYYCSFRSGMVSLYLNSNVIGTDFQVCIESIKGKQTNMMKNDANRYSDVLELIHMDICGPFPTPSWNGQQYFITFIDDCSRYGYLYLIHEKSQSLDVLKNFKAEVENRLSKKIKVVRSNRGGEYYGRYNGSSEQCPGSFAKYLMECGIVPQYTMSRTPSQNGVAKRRNRTLKDMIRSMISHSTLPDHFGAKLSKL</sequence>
<dbReference type="Pfam" id="PF14223">
    <property type="entry name" value="Retrotran_gag_2"/>
    <property type="match status" value="1"/>
</dbReference>
<proteinExistence type="predicted"/>
<evidence type="ECO:0000313" key="3">
    <source>
        <dbReference type="EMBL" id="CAN83070.1"/>
    </source>
</evidence>
<gene>
    <name evidence="3" type="ORF">VITISV_008961</name>
</gene>
<dbReference type="GO" id="GO:0015074">
    <property type="term" value="P:DNA integration"/>
    <property type="evidence" value="ECO:0007669"/>
    <property type="project" value="InterPro"/>
</dbReference>
<dbReference type="InterPro" id="IPR001584">
    <property type="entry name" value="Integrase_cat-core"/>
</dbReference>
<accession>A5BBS1</accession>
<feature type="region of interest" description="Disordered" evidence="1">
    <location>
        <begin position="136"/>
        <end position="164"/>
    </location>
</feature>
<dbReference type="InterPro" id="IPR039537">
    <property type="entry name" value="Retrotran_Ty1/copia-like"/>
</dbReference>
<dbReference type="InterPro" id="IPR012337">
    <property type="entry name" value="RNaseH-like_sf"/>
</dbReference>
<feature type="compositionally biased region" description="Basic residues" evidence="1">
    <location>
        <begin position="143"/>
        <end position="155"/>
    </location>
</feature>
<reference evidence="3" key="1">
    <citation type="journal article" date="2007" name="PLoS ONE">
        <title>The first genome sequence of an elite grapevine cultivar (Pinot noir Vitis vinifera L.): coping with a highly heterozygous genome.</title>
        <authorList>
            <person name="Velasco R."/>
            <person name="Zharkikh A."/>
            <person name="Troggio M."/>
            <person name="Cartwright D.A."/>
            <person name="Cestaro A."/>
            <person name="Pruss D."/>
            <person name="Pindo M."/>
            <person name="FitzGerald L.M."/>
            <person name="Vezzulli S."/>
            <person name="Reid J."/>
            <person name="Malacarne G."/>
            <person name="Iliev D."/>
            <person name="Coppola G."/>
            <person name="Wardell B."/>
            <person name="Micheletti D."/>
            <person name="Macalma T."/>
            <person name="Facci M."/>
            <person name="Mitchell J.T."/>
            <person name="Perazzolli M."/>
            <person name="Eldredge G."/>
            <person name="Gatto P."/>
            <person name="Oyzerski R."/>
            <person name="Moretto M."/>
            <person name="Gutin N."/>
            <person name="Stefanini M."/>
            <person name="Chen Y."/>
            <person name="Segala C."/>
            <person name="Davenport C."/>
            <person name="Dematte L."/>
            <person name="Mraz A."/>
            <person name="Battilana J."/>
            <person name="Stormo K."/>
            <person name="Costa F."/>
            <person name="Tao Q."/>
            <person name="Si-Ammour A."/>
            <person name="Harkins T."/>
            <person name="Lackey A."/>
            <person name="Perbost C."/>
            <person name="Taillon B."/>
            <person name="Stella A."/>
            <person name="Solovyev V."/>
            <person name="Fawcett J.A."/>
            <person name="Sterck L."/>
            <person name="Vandepoele K."/>
            <person name="Grando S.M."/>
            <person name="Toppo S."/>
            <person name="Moser C."/>
            <person name="Lanchbury J."/>
            <person name="Bogden R."/>
            <person name="Skolnick M."/>
            <person name="Sgaramella V."/>
            <person name="Bhatnagar S.K."/>
            <person name="Fontana P."/>
            <person name="Gutin A."/>
            <person name="Van de Peer Y."/>
            <person name="Salamini F."/>
            <person name="Viola R."/>
        </authorList>
    </citation>
    <scope>NUCLEOTIDE SEQUENCE</scope>
</reference>
<dbReference type="Gene3D" id="3.30.420.10">
    <property type="entry name" value="Ribonuclease H-like superfamily/Ribonuclease H"/>
    <property type="match status" value="1"/>
</dbReference>
<feature type="domain" description="Integrase catalytic" evidence="2">
    <location>
        <begin position="315"/>
        <end position="466"/>
    </location>
</feature>
<evidence type="ECO:0000259" key="2">
    <source>
        <dbReference type="PROSITE" id="PS50994"/>
    </source>
</evidence>
<protein>
    <recommendedName>
        <fullName evidence="2">Integrase catalytic domain-containing protein</fullName>
    </recommendedName>
</protein>
<dbReference type="EMBL" id="AM453727">
    <property type="protein sequence ID" value="CAN83070.1"/>
    <property type="molecule type" value="Genomic_DNA"/>
</dbReference>
<organism evidence="3">
    <name type="scientific">Vitis vinifera</name>
    <name type="common">Grape</name>
    <dbReference type="NCBI Taxonomy" id="29760"/>
    <lineage>
        <taxon>Eukaryota</taxon>
        <taxon>Viridiplantae</taxon>
        <taxon>Streptophyta</taxon>
        <taxon>Embryophyta</taxon>
        <taxon>Tracheophyta</taxon>
        <taxon>Spermatophyta</taxon>
        <taxon>Magnoliopsida</taxon>
        <taxon>eudicotyledons</taxon>
        <taxon>Gunneridae</taxon>
        <taxon>Pentapetalae</taxon>
        <taxon>rosids</taxon>
        <taxon>Vitales</taxon>
        <taxon>Vitaceae</taxon>
        <taxon>Viteae</taxon>
        <taxon>Vitis</taxon>
    </lineage>
</organism>
<dbReference type="SUPFAM" id="SSF53098">
    <property type="entry name" value="Ribonuclease H-like"/>
    <property type="match status" value="1"/>
</dbReference>
<dbReference type="GO" id="GO:0003676">
    <property type="term" value="F:nucleic acid binding"/>
    <property type="evidence" value="ECO:0007669"/>
    <property type="project" value="InterPro"/>
</dbReference>
<dbReference type="PROSITE" id="PS50994">
    <property type="entry name" value="INTEGRASE"/>
    <property type="match status" value="1"/>
</dbReference>
<dbReference type="PANTHER" id="PTHR42648:SF28">
    <property type="entry name" value="TRANSPOSON-ENCODED PROTEIN WITH RIBONUCLEASE H-LIKE AND RETROVIRUS ZINC FINGER-LIKE DOMAINS"/>
    <property type="match status" value="1"/>
</dbReference>
<dbReference type="PANTHER" id="PTHR42648">
    <property type="entry name" value="TRANSPOSASE, PUTATIVE-RELATED"/>
    <property type="match status" value="1"/>
</dbReference>
<evidence type="ECO:0000256" key="1">
    <source>
        <dbReference type="SAM" id="MobiDB-lite"/>
    </source>
</evidence>
<name>A5BBS1_VITVI</name>